<dbReference type="Proteomes" id="UP000050668">
    <property type="component" value="Unassembled WGS sequence"/>
</dbReference>
<protein>
    <submittedName>
        <fullName evidence="1">Uncharacterized protein</fullName>
    </submittedName>
</protein>
<organism evidence="1 2">
    <name type="scientific">Lysinibacillus contaminans</name>
    <dbReference type="NCBI Taxonomy" id="1293441"/>
    <lineage>
        <taxon>Bacteria</taxon>
        <taxon>Bacillati</taxon>
        <taxon>Bacillota</taxon>
        <taxon>Bacilli</taxon>
        <taxon>Bacillales</taxon>
        <taxon>Bacillaceae</taxon>
        <taxon>Lysinibacillus</taxon>
    </lineage>
</organism>
<reference evidence="2" key="1">
    <citation type="submission" date="2015-07" db="EMBL/GenBank/DDBJ databases">
        <title>Fjat-14205 dsm 2895.</title>
        <authorList>
            <person name="Liu B."/>
            <person name="Wang J."/>
            <person name="Zhu Y."/>
            <person name="Liu G."/>
            <person name="Chen Q."/>
            <person name="Chen Z."/>
            <person name="Lan J."/>
            <person name="Che J."/>
            <person name="Ge C."/>
            <person name="Shi H."/>
            <person name="Pan Z."/>
            <person name="Liu X."/>
        </authorList>
    </citation>
    <scope>NUCLEOTIDE SEQUENCE [LARGE SCALE GENOMIC DNA]</scope>
    <source>
        <strain evidence="2">DSM 25560</strain>
    </source>
</reference>
<keyword evidence="2" id="KW-1185">Reference proteome</keyword>
<gene>
    <name evidence="1" type="ORF">AEA09_04945</name>
</gene>
<evidence type="ECO:0000313" key="2">
    <source>
        <dbReference type="Proteomes" id="UP000050668"/>
    </source>
</evidence>
<comment type="caution">
    <text evidence="1">The sequence shown here is derived from an EMBL/GenBank/DDBJ whole genome shotgun (WGS) entry which is preliminary data.</text>
</comment>
<accession>A0ABR5JZR3</accession>
<evidence type="ECO:0000313" key="1">
    <source>
        <dbReference type="EMBL" id="KOS67966.1"/>
    </source>
</evidence>
<dbReference type="EMBL" id="LGRV01000003">
    <property type="protein sequence ID" value="KOS67966.1"/>
    <property type="molecule type" value="Genomic_DNA"/>
</dbReference>
<proteinExistence type="predicted"/>
<name>A0ABR5JZR3_9BACI</name>
<sequence>MYLILFQILIPFAYTFIFSNPMFGRKIKCRFTPFFLLVIFYIITRNNKLCGNSTKEEVENIEDEEKKYKKFQLV</sequence>